<evidence type="ECO:0000313" key="1">
    <source>
        <dbReference type="EMBL" id="CAH6719370.1"/>
    </source>
</evidence>
<sequence length="402" mass="44937">MPPAPPRKQYSSSGRQPYGRSNQASSASSILFVGSVPFDWDENNMRSVVCGSGKVVDVRLGFDHVGKNKGFCFVEYQTPEDAAYGRSLLSQVKIGNGNKVKNLRIEESKEGLRANNASVKQLMTLTRDFLPPNVQIPDEMYRNVPGNGNGNYNQANQFNQSPMGQSPVGQFQQTNQQIHGYNQPQVQQSISQPGQAQVTSRNLPQPPILPFIAPDKINQNLSQIAPPVLIELLGQLKNTVNTPEEQGATAIFQGNPVLATATAQVLLLMGLIDDEVINESSNATNAAPQIQEQNQYSNQQYQNQQYPNQQYSNQQYQNQQYSNQQYSNQNQNQNQNQYSNQQYPQTQSQWPHLPPQTQQKLSQLPANQADLIAQVLTIPPEQIPSLEPEKQQMVNNLRAQYL</sequence>
<dbReference type="EMBL" id="CALSDN010000002">
    <property type="protein sequence ID" value="CAH6719370.1"/>
    <property type="molecule type" value="Genomic_DNA"/>
</dbReference>
<evidence type="ECO:0000313" key="2">
    <source>
        <dbReference type="Proteomes" id="UP001152531"/>
    </source>
</evidence>
<accession>A0ACA9Y4Q7</accession>
<organism evidence="1 2">
    <name type="scientific">[Candida] jaroonii</name>
    <dbReference type="NCBI Taxonomy" id="467808"/>
    <lineage>
        <taxon>Eukaryota</taxon>
        <taxon>Fungi</taxon>
        <taxon>Dikarya</taxon>
        <taxon>Ascomycota</taxon>
        <taxon>Saccharomycotina</taxon>
        <taxon>Pichiomycetes</taxon>
        <taxon>Debaryomycetaceae</taxon>
        <taxon>Yamadazyma</taxon>
    </lineage>
</organism>
<protein>
    <submittedName>
        <fullName evidence="1">Uncharacterized protein</fullName>
    </submittedName>
</protein>
<dbReference type="Proteomes" id="UP001152531">
    <property type="component" value="Unassembled WGS sequence"/>
</dbReference>
<proteinExistence type="predicted"/>
<reference evidence="1" key="1">
    <citation type="submission" date="2022-06" db="EMBL/GenBank/DDBJ databases">
        <authorList>
            <person name="Legras J.-L."/>
            <person name="Devillers H."/>
            <person name="Grondin C."/>
        </authorList>
    </citation>
    <scope>NUCLEOTIDE SEQUENCE</scope>
    <source>
        <strain evidence="1">CLIB 1444</strain>
    </source>
</reference>
<name>A0ACA9Y4Q7_9ASCO</name>
<keyword evidence="2" id="KW-1185">Reference proteome</keyword>
<gene>
    <name evidence="1" type="ORF">CLIB1444_02S06942</name>
</gene>
<comment type="caution">
    <text evidence="1">The sequence shown here is derived from an EMBL/GenBank/DDBJ whole genome shotgun (WGS) entry which is preliminary data.</text>
</comment>